<feature type="compositionally biased region" description="Polar residues" evidence="1">
    <location>
        <begin position="148"/>
        <end position="168"/>
    </location>
</feature>
<protein>
    <submittedName>
        <fullName evidence="2">Uncharacterized protein</fullName>
    </submittedName>
</protein>
<evidence type="ECO:0000313" key="2">
    <source>
        <dbReference type="EMBL" id="CBF83805.1"/>
    </source>
</evidence>
<sequence>MATPERRPGQTSWARRQQQQHESPFSRARRERLHLDALSPPQKSPARRRSSFSQTKTLAGAFAHTVSRLPLTEIEDDLFLPEYARRGSPRKRGQSTSTMSGRSNPPDLENAYRQVEDAVSLTDIDPSDDENVVYMAGKDKLNKRISATAAQREQRLSTVSESSFGTQSPRRRFDFTMDEERLKRATSSRSPVLDKAALGSAPSSEHLQRRDSEDNSTEAEEEEEEEDYGIEPPMKAPSTWGSRAKSGSAWMKSLTRNHERASTLHESGDTSSRLWGEVSSKRAQRAAESQEEGVENPIRSHHELPPPSPAPSSERKEEFPSGGHRIPNTPISIFPSSTFTKRSPTKRDSHDLIRKLSRTGSPGQNATEATQTPEQTTTGRRIYDKTPVAPGGWIDTPMTQRAPPSQPVIKALGSKLDNAWSLGRLIEEASNKKEDASTLIPNFEPLNDIEKEKPPAEQPNDETKEKSAGQVKETFELEHVEEKQPQKGGPTPSLSTHSTREMKRDLEPVELPLPDHPKSALETVLQEHRDNKDSLDVGDDTIESLQALVDQQPSEDTETQEQDDAAYEQQVMSELESAQSSEMKDFERIEGKLQSLSDNMSHLKSGLNQLEGRISQDTEQIIASITKNPLDITEGATRPQESCETCKKLKNVEVVHQCIPLPHLWDRGRVRWLPRPTRLGWCILIPLAWYILENTMCDEFCHPVVAETCEGYCLEPDAPRYPFVIPTLLWRWLHLSDILAPLWAILVAFSRIFSQLLGLSDGYVDDVELPRLNLSGKVWINGTRMEDIPPLETSTNKVFAPPVVKFEWEKTTHIPKPISDIHSDTNSESEDWEDISMDEDEFL</sequence>
<feature type="compositionally biased region" description="Polar residues" evidence="1">
    <location>
        <begin position="329"/>
        <end position="342"/>
    </location>
</feature>
<feature type="region of interest" description="Disordered" evidence="1">
    <location>
        <begin position="147"/>
        <end position="406"/>
    </location>
</feature>
<gene>
    <name evidence="2" type="ORF">ANIA_02889</name>
</gene>
<feature type="compositionally biased region" description="Basic and acidic residues" evidence="1">
    <location>
        <begin position="171"/>
        <end position="183"/>
    </location>
</feature>
<accession>C8VJ94</accession>
<feature type="region of interest" description="Disordered" evidence="1">
    <location>
        <begin position="1"/>
        <end position="55"/>
    </location>
</feature>
<name>Q5B991_EMENI</name>
<dbReference type="eggNOG" id="ENOG502SBBS">
    <property type="taxonomic scope" value="Eukaryota"/>
</dbReference>
<proteinExistence type="predicted"/>
<organism evidence="2 3">
    <name type="scientific">Emericella nidulans (strain FGSC A4 / ATCC 38163 / CBS 112.46 / NRRL 194 / M139)</name>
    <name type="common">Aspergillus nidulans</name>
    <dbReference type="NCBI Taxonomy" id="227321"/>
    <lineage>
        <taxon>Eukaryota</taxon>
        <taxon>Fungi</taxon>
        <taxon>Dikarya</taxon>
        <taxon>Ascomycota</taxon>
        <taxon>Pezizomycotina</taxon>
        <taxon>Eurotiomycetes</taxon>
        <taxon>Eurotiomycetidae</taxon>
        <taxon>Eurotiales</taxon>
        <taxon>Aspergillaceae</taxon>
        <taxon>Aspergillus</taxon>
        <taxon>Aspergillus subgen. Nidulantes</taxon>
    </lineage>
</organism>
<feature type="compositionally biased region" description="Polar residues" evidence="1">
    <location>
        <begin position="9"/>
        <end position="23"/>
    </location>
</feature>
<dbReference type="EMBL" id="BN001306">
    <property type="protein sequence ID" value="CBF83805.1"/>
    <property type="molecule type" value="Genomic_DNA"/>
</dbReference>
<evidence type="ECO:0000256" key="1">
    <source>
        <dbReference type="SAM" id="MobiDB-lite"/>
    </source>
</evidence>
<feature type="compositionally biased region" description="Basic and acidic residues" evidence="1">
    <location>
        <begin position="498"/>
        <end position="518"/>
    </location>
</feature>
<dbReference type="AlphaFoldDB" id="Q5B991"/>
<dbReference type="OMA" id="MLWRWSH"/>
<feature type="compositionally biased region" description="Acidic residues" evidence="1">
    <location>
        <begin position="827"/>
        <end position="843"/>
    </location>
</feature>
<dbReference type="Proteomes" id="UP000000560">
    <property type="component" value="Chromosome VI"/>
</dbReference>
<feature type="compositionally biased region" description="Basic and acidic residues" evidence="1">
    <location>
        <begin position="345"/>
        <end position="354"/>
    </location>
</feature>
<dbReference type="GeneID" id="2873961"/>
<reference evidence="3" key="2">
    <citation type="journal article" date="2009" name="Fungal Genet. Biol.">
        <title>The 2008 update of the Aspergillus nidulans genome annotation: a community effort.</title>
        <authorList>
            <person name="Wortman J.R."/>
            <person name="Gilsenan J.M."/>
            <person name="Joardar V."/>
            <person name="Deegan J."/>
            <person name="Clutterbuck J."/>
            <person name="Andersen M.R."/>
            <person name="Archer D."/>
            <person name="Bencina M."/>
            <person name="Braus G."/>
            <person name="Coutinho P."/>
            <person name="von Dohren H."/>
            <person name="Doonan J."/>
            <person name="Driessen A.J."/>
            <person name="Durek P."/>
            <person name="Espeso E."/>
            <person name="Fekete E."/>
            <person name="Flipphi M."/>
            <person name="Estrada C.G."/>
            <person name="Geysens S."/>
            <person name="Goldman G."/>
            <person name="de Groot P.W."/>
            <person name="Hansen K."/>
            <person name="Harris S.D."/>
            <person name="Heinekamp T."/>
            <person name="Helmstaedt K."/>
            <person name="Henrissat B."/>
            <person name="Hofmann G."/>
            <person name="Homan T."/>
            <person name="Horio T."/>
            <person name="Horiuchi H."/>
            <person name="James S."/>
            <person name="Jones M."/>
            <person name="Karaffa L."/>
            <person name="Karanyi Z."/>
            <person name="Kato M."/>
            <person name="Keller N."/>
            <person name="Kelly D.E."/>
            <person name="Kiel J.A."/>
            <person name="Kim J.M."/>
            <person name="van der Klei I.J."/>
            <person name="Klis F.M."/>
            <person name="Kovalchuk A."/>
            <person name="Krasevec N."/>
            <person name="Kubicek C.P."/>
            <person name="Liu B."/>
            <person name="Maccabe A."/>
            <person name="Meyer V."/>
            <person name="Mirabito P."/>
            <person name="Miskei M."/>
            <person name="Mos M."/>
            <person name="Mullins J."/>
            <person name="Nelson D.R."/>
            <person name="Nielsen J."/>
            <person name="Oakley B.R."/>
            <person name="Osmani S.A."/>
            <person name="Pakula T."/>
            <person name="Paszewski A."/>
            <person name="Paulsen I."/>
            <person name="Pilsyk S."/>
            <person name="Pocsi I."/>
            <person name="Punt P.J."/>
            <person name="Ram A.F."/>
            <person name="Ren Q."/>
            <person name="Robellet X."/>
            <person name="Robson G."/>
            <person name="Seiboth B."/>
            <person name="van Solingen P."/>
            <person name="Specht T."/>
            <person name="Sun J."/>
            <person name="Taheri-Talesh N."/>
            <person name="Takeshita N."/>
            <person name="Ussery D."/>
            <person name="vanKuyk P.A."/>
            <person name="Visser H."/>
            <person name="van de Vondervoort P.J."/>
            <person name="de Vries R.P."/>
            <person name="Walton J."/>
            <person name="Xiang X."/>
            <person name="Xiong Y."/>
            <person name="Zeng A.P."/>
            <person name="Brandt B.W."/>
            <person name="Cornell M.J."/>
            <person name="van den Hondel C.A."/>
            <person name="Visser J."/>
            <person name="Oliver S.G."/>
            <person name="Turner G."/>
        </authorList>
    </citation>
    <scope>GENOME REANNOTATION</scope>
    <source>
        <strain evidence="3">FGSC A4 / ATCC 38163 / CBS 112.46 / NRRL 194 / M139</strain>
    </source>
</reference>
<dbReference type="KEGG" id="ani:ANIA_02889"/>
<feature type="region of interest" description="Disordered" evidence="1">
    <location>
        <begin position="85"/>
        <end position="109"/>
    </location>
</feature>
<evidence type="ECO:0000313" key="3">
    <source>
        <dbReference type="Proteomes" id="UP000000560"/>
    </source>
</evidence>
<feature type="compositionally biased region" description="Basic and acidic residues" evidence="1">
    <location>
        <begin position="448"/>
        <end position="485"/>
    </location>
</feature>
<feature type="compositionally biased region" description="Acidic residues" evidence="1">
    <location>
        <begin position="214"/>
        <end position="229"/>
    </location>
</feature>
<reference evidence="3" key="1">
    <citation type="journal article" date="2005" name="Nature">
        <title>Sequencing of Aspergillus nidulans and comparative analysis with A. fumigatus and A. oryzae.</title>
        <authorList>
            <person name="Galagan J.E."/>
            <person name="Calvo S.E."/>
            <person name="Cuomo C."/>
            <person name="Ma L.J."/>
            <person name="Wortman J.R."/>
            <person name="Batzoglou S."/>
            <person name="Lee S.I."/>
            <person name="Basturkmen M."/>
            <person name="Spevak C.C."/>
            <person name="Clutterbuck J."/>
            <person name="Kapitonov V."/>
            <person name="Jurka J."/>
            <person name="Scazzocchio C."/>
            <person name="Farman M."/>
            <person name="Butler J."/>
            <person name="Purcell S."/>
            <person name="Harris S."/>
            <person name="Braus G.H."/>
            <person name="Draht O."/>
            <person name="Busch S."/>
            <person name="D'Enfert C."/>
            <person name="Bouchier C."/>
            <person name="Goldman G.H."/>
            <person name="Bell-Pedersen D."/>
            <person name="Griffiths-Jones S."/>
            <person name="Doonan J.H."/>
            <person name="Yu J."/>
            <person name="Vienken K."/>
            <person name="Pain A."/>
            <person name="Freitag M."/>
            <person name="Selker E.U."/>
            <person name="Archer D.B."/>
            <person name="Penalva M.A."/>
            <person name="Oakley B.R."/>
            <person name="Momany M."/>
            <person name="Tanaka T."/>
            <person name="Kumagai T."/>
            <person name="Asai K."/>
            <person name="Machida M."/>
            <person name="Nierman W.C."/>
            <person name="Denning D.W."/>
            <person name="Caddick M."/>
            <person name="Hynes M."/>
            <person name="Paoletti M."/>
            <person name="Fischer R."/>
            <person name="Miller B."/>
            <person name="Dyer P."/>
            <person name="Sachs M.S."/>
            <person name="Osmani S.A."/>
            <person name="Birren B.W."/>
        </authorList>
    </citation>
    <scope>NUCLEOTIDE SEQUENCE [LARGE SCALE GENOMIC DNA]</scope>
    <source>
        <strain evidence="3">FGSC A4 / ATCC 38163 / CBS 112.46 / NRRL 194 / M139</strain>
    </source>
</reference>
<dbReference type="VEuPathDB" id="FungiDB:AN2889"/>
<accession>Q5B991</accession>
<feature type="compositionally biased region" description="Basic and acidic residues" evidence="1">
    <location>
        <begin position="256"/>
        <end position="268"/>
    </location>
</feature>
<dbReference type="STRING" id="227321.Q5B991"/>
<feature type="compositionally biased region" description="Polar residues" evidence="1">
    <location>
        <begin position="94"/>
        <end position="103"/>
    </location>
</feature>
<feature type="compositionally biased region" description="Low complexity" evidence="1">
    <location>
        <begin position="366"/>
        <end position="378"/>
    </location>
</feature>
<feature type="region of interest" description="Disordered" evidence="1">
    <location>
        <begin position="432"/>
        <end position="518"/>
    </location>
</feature>
<dbReference type="RefSeq" id="XP_660493.1">
    <property type="nucleotide sequence ID" value="XM_655401.1"/>
</dbReference>
<dbReference type="OrthoDB" id="3439035at2759"/>
<keyword evidence="3" id="KW-1185">Reference proteome</keyword>
<dbReference type="InParanoid" id="Q5B991"/>
<dbReference type="HOGENOM" id="CLU_016543_0_0_1"/>
<feature type="region of interest" description="Disordered" evidence="1">
    <location>
        <begin position="817"/>
        <end position="843"/>
    </location>
</feature>